<keyword evidence="3" id="KW-1185">Reference proteome</keyword>
<feature type="region of interest" description="Disordered" evidence="1">
    <location>
        <begin position="60"/>
        <end position="81"/>
    </location>
</feature>
<dbReference type="Proteomes" id="UP000322634">
    <property type="component" value="Unassembled WGS sequence"/>
</dbReference>
<feature type="compositionally biased region" description="Low complexity" evidence="1">
    <location>
        <begin position="1"/>
        <end position="22"/>
    </location>
</feature>
<organism evidence="2 3">
    <name type="scientific">Actinomadura syzygii</name>
    <dbReference type="NCBI Taxonomy" id="1427538"/>
    <lineage>
        <taxon>Bacteria</taxon>
        <taxon>Bacillati</taxon>
        <taxon>Actinomycetota</taxon>
        <taxon>Actinomycetes</taxon>
        <taxon>Streptosporangiales</taxon>
        <taxon>Thermomonosporaceae</taxon>
        <taxon>Actinomadura</taxon>
    </lineage>
</organism>
<proteinExistence type="predicted"/>
<evidence type="ECO:0000313" key="3">
    <source>
        <dbReference type="Proteomes" id="UP000322634"/>
    </source>
</evidence>
<evidence type="ECO:0000313" key="2">
    <source>
        <dbReference type="EMBL" id="TYC18758.1"/>
    </source>
</evidence>
<name>A0A5D0UK49_9ACTN</name>
<accession>A0A5D0UK49</accession>
<feature type="region of interest" description="Disordered" evidence="1">
    <location>
        <begin position="1"/>
        <end position="44"/>
    </location>
</feature>
<dbReference type="AlphaFoldDB" id="A0A5D0UK49"/>
<gene>
    <name evidence="2" type="ORF">FXF65_03175</name>
</gene>
<evidence type="ECO:0000256" key="1">
    <source>
        <dbReference type="SAM" id="MobiDB-lite"/>
    </source>
</evidence>
<dbReference type="EMBL" id="VSFF01000001">
    <property type="protein sequence ID" value="TYC18758.1"/>
    <property type="molecule type" value="Genomic_DNA"/>
</dbReference>
<reference evidence="2 3" key="1">
    <citation type="submission" date="2019-08" db="EMBL/GenBank/DDBJ databases">
        <title>Actinomadura sp. nov. CYP1-5 isolated from mountain soil.</title>
        <authorList>
            <person name="Songsumanus A."/>
            <person name="Kuncharoen N."/>
            <person name="Kudo T."/>
            <person name="Yuki M."/>
            <person name="Igarashi Y."/>
            <person name="Tanasupawat S."/>
        </authorList>
    </citation>
    <scope>NUCLEOTIDE SEQUENCE [LARGE SCALE GENOMIC DNA]</scope>
    <source>
        <strain evidence="2 3">GKU157</strain>
    </source>
</reference>
<sequence length="81" mass="8281">MTPSWPGSPEGPWGPVSPLGPWGPRGPRGPRGPHSPQPRTQHAAESVAWAVFAVSRAGGGDWAAMAMPPPSGKTPATTAHV</sequence>
<comment type="caution">
    <text evidence="2">The sequence shown here is derived from an EMBL/GenBank/DDBJ whole genome shotgun (WGS) entry which is preliminary data.</text>
</comment>
<protein>
    <submittedName>
        <fullName evidence="2">Uncharacterized protein</fullName>
    </submittedName>
</protein>